<evidence type="ECO:0000256" key="2">
    <source>
        <dbReference type="SAM" id="Phobius"/>
    </source>
</evidence>
<evidence type="ECO:0008006" key="5">
    <source>
        <dbReference type="Google" id="ProtNLM"/>
    </source>
</evidence>
<comment type="caution">
    <text evidence="3">The sequence shown here is derived from an EMBL/GenBank/DDBJ whole genome shotgun (WGS) entry which is preliminary data.</text>
</comment>
<feature type="transmembrane region" description="Helical" evidence="2">
    <location>
        <begin position="64"/>
        <end position="85"/>
    </location>
</feature>
<keyword evidence="2" id="KW-0812">Transmembrane</keyword>
<accession>A0A1V2LLW2</accession>
<dbReference type="Proteomes" id="UP000189274">
    <property type="component" value="Unassembled WGS sequence"/>
</dbReference>
<protein>
    <recommendedName>
        <fullName evidence="5">Transmembrane protein</fullName>
    </recommendedName>
</protein>
<reference evidence="4" key="1">
    <citation type="journal article" date="2017" name="Genome Announc.">
        <title>Genome sequences of Cyberlindnera fabianii 65, Pichia kudriavzevii 129, and Saccharomyces cerevisiae 131 isolated from fermented masau fruits in Zimbabwe.</title>
        <authorList>
            <person name="van Rijswijck I.M.H."/>
            <person name="Derks M.F.L."/>
            <person name="Abee T."/>
            <person name="de Ridder D."/>
            <person name="Smid E.J."/>
        </authorList>
    </citation>
    <scope>NUCLEOTIDE SEQUENCE [LARGE SCALE GENOMIC DNA]</scope>
    <source>
        <strain evidence="4">129</strain>
    </source>
</reference>
<evidence type="ECO:0000313" key="4">
    <source>
        <dbReference type="Proteomes" id="UP000189274"/>
    </source>
</evidence>
<keyword evidence="2" id="KW-1133">Transmembrane helix</keyword>
<feature type="region of interest" description="Disordered" evidence="1">
    <location>
        <begin position="1"/>
        <end position="21"/>
    </location>
</feature>
<sequence length="252" mass="27620">CEFDKEFLCSNPNEEDSPVGEGLEIQEDEDDEVNEEIEFVARLESVSREDPNRPFVLEFMHVPAFAAVFIFTGVFIFVLMVVLVAPDLRKDSIEETLPDLLGDSDNIEGVSEEVGAGCDSDRTSMDTKRMSVNVAVGVCPSVAESACPNLNLSSSLNNKSLLGPDWMAENDFEDAGDDDIDDIELGVAPIPIWARDVLDDDDGAASAGTGAGDTVEDGREIVREIVRETDIVREIVREIVRPTNYTNKTKTK</sequence>
<keyword evidence="2" id="KW-0472">Membrane</keyword>
<evidence type="ECO:0000256" key="1">
    <source>
        <dbReference type="SAM" id="MobiDB-lite"/>
    </source>
</evidence>
<dbReference type="EMBL" id="MQVM01000019">
    <property type="protein sequence ID" value="ONH72729.1"/>
    <property type="molecule type" value="Genomic_DNA"/>
</dbReference>
<gene>
    <name evidence="3" type="ORF">BOH78_3647</name>
</gene>
<name>A0A1V2LLW2_PICKU</name>
<feature type="non-terminal residue" evidence="3">
    <location>
        <position position="1"/>
    </location>
</feature>
<dbReference type="AlphaFoldDB" id="A0A1V2LLW2"/>
<evidence type="ECO:0000313" key="3">
    <source>
        <dbReference type="EMBL" id="ONH72729.1"/>
    </source>
</evidence>
<proteinExistence type="predicted"/>
<organism evidence="3 4">
    <name type="scientific">Pichia kudriavzevii</name>
    <name type="common">Yeast</name>
    <name type="synonym">Issatchenkia orientalis</name>
    <dbReference type="NCBI Taxonomy" id="4909"/>
    <lineage>
        <taxon>Eukaryota</taxon>
        <taxon>Fungi</taxon>
        <taxon>Dikarya</taxon>
        <taxon>Ascomycota</taxon>
        <taxon>Saccharomycotina</taxon>
        <taxon>Pichiomycetes</taxon>
        <taxon>Pichiales</taxon>
        <taxon>Pichiaceae</taxon>
        <taxon>Pichia</taxon>
    </lineage>
</organism>